<dbReference type="STRING" id="1114924.SAMN05216258_101375"/>
<dbReference type="InterPro" id="IPR014757">
    <property type="entry name" value="Tscrpt_reg_IclR_C"/>
</dbReference>
<dbReference type="Pfam" id="PF01614">
    <property type="entry name" value="IclR_C"/>
    <property type="match status" value="1"/>
</dbReference>
<evidence type="ECO:0000256" key="1">
    <source>
        <dbReference type="ARBA" id="ARBA00023015"/>
    </source>
</evidence>
<protein>
    <submittedName>
        <fullName evidence="6">Transcriptional regulator, IclR family</fullName>
    </submittedName>
</protein>
<organism evidence="6 7">
    <name type="scientific">Albimonas pacifica</name>
    <dbReference type="NCBI Taxonomy" id="1114924"/>
    <lineage>
        <taxon>Bacteria</taxon>
        <taxon>Pseudomonadati</taxon>
        <taxon>Pseudomonadota</taxon>
        <taxon>Alphaproteobacteria</taxon>
        <taxon>Rhodobacterales</taxon>
        <taxon>Paracoccaceae</taxon>
        <taxon>Albimonas</taxon>
    </lineage>
</organism>
<dbReference type="PROSITE" id="PS51077">
    <property type="entry name" value="HTH_ICLR"/>
    <property type="match status" value="1"/>
</dbReference>
<reference evidence="6 7" key="1">
    <citation type="submission" date="2016-10" db="EMBL/GenBank/DDBJ databases">
        <authorList>
            <person name="de Groot N.N."/>
        </authorList>
    </citation>
    <scope>NUCLEOTIDE SEQUENCE [LARGE SCALE GENOMIC DNA]</scope>
    <source>
        <strain evidence="6 7">CGMCC 1.11030</strain>
    </source>
</reference>
<evidence type="ECO:0000256" key="3">
    <source>
        <dbReference type="ARBA" id="ARBA00023163"/>
    </source>
</evidence>
<evidence type="ECO:0000313" key="6">
    <source>
        <dbReference type="EMBL" id="SFH66262.1"/>
    </source>
</evidence>
<dbReference type="InterPro" id="IPR029016">
    <property type="entry name" value="GAF-like_dom_sf"/>
</dbReference>
<dbReference type="PROSITE" id="PS51078">
    <property type="entry name" value="ICLR_ED"/>
    <property type="match status" value="1"/>
</dbReference>
<dbReference type="InterPro" id="IPR036390">
    <property type="entry name" value="WH_DNA-bd_sf"/>
</dbReference>
<dbReference type="AlphaFoldDB" id="A0A1I3BVJ2"/>
<evidence type="ECO:0000256" key="2">
    <source>
        <dbReference type="ARBA" id="ARBA00023125"/>
    </source>
</evidence>
<evidence type="ECO:0000313" key="7">
    <source>
        <dbReference type="Proteomes" id="UP000199377"/>
    </source>
</evidence>
<dbReference type="Gene3D" id="3.30.450.40">
    <property type="match status" value="1"/>
</dbReference>
<dbReference type="SMART" id="SM00346">
    <property type="entry name" value="HTH_ICLR"/>
    <property type="match status" value="1"/>
</dbReference>
<dbReference type="Pfam" id="PF09339">
    <property type="entry name" value="HTH_IclR"/>
    <property type="match status" value="1"/>
</dbReference>
<dbReference type="EMBL" id="FOQH01000001">
    <property type="protein sequence ID" value="SFH66262.1"/>
    <property type="molecule type" value="Genomic_DNA"/>
</dbReference>
<dbReference type="RefSeq" id="WP_092857242.1">
    <property type="nucleotide sequence ID" value="NZ_FOQH01000001.1"/>
</dbReference>
<evidence type="ECO:0000259" key="4">
    <source>
        <dbReference type="PROSITE" id="PS51077"/>
    </source>
</evidence>
<dbReference type="GO" id="GO:0045892">
    <property type="term" value="P:negative regulation of DNA-templated transcription"/>
    <property type="evidence" value="ECO:0007669"/>
    <property type="project" value="TreeGrafter"/>
</dbReference>
<name>A0A1I3BVJ2_9RHOB</name>
<gene>
    <name evidence="6" type="ORF">SAMN05216258_101375</name>
</gene>
<proteinExistence type="predicted"/>
<dbReference type="PANTHER" id="PTHR30136:SF33">
    <property type="entry name" value="TRANSCRIPTIONAL REGULATORY PROTEIN"/>
    <property type="match status" value="1"/>
</dbReference>
<dbReference type="InterPro" id="IPR005471">
    <property type="entry name" value="Tscrpt_reg_IclR_N"/>
</dbReference>
<keyword evidence="7" id="KW-1185">Reference proteome</keyword>
<dbReference type="GO" id="GO:0003677">
    <property type="term" value="F:DNA binding"/>
    <property type="evidence" value="ECO:0007669"/>
    <property type="project" value="UniProtKB-KW"/>
</dbReference>
<dbReference type="Proteomes" id="UP000199377">
    <property type="component" value="Unassembled WGS sequence"/>
</dbReference>
<dbReference type="OrthoDB" id="9807558at2"/>
<evidence type="ECO:0000259" key="5">
    <source>
        <dbReference type="PROSITE" id="PS51078"/>
    </source>
</evidence>
<dbReference type="SUPFAM" id="SSF55781">
    <property type="entry name" value="GAF domain-like"/>
    <property type="match status" value="1"/>
</dbReference>
<feature type="domain" description="IclR-ED" evidence="5">
    <location>
        <begin position="90"/>
        <end position="273"/>
    </location>
</feature>
<dbReference type="SUPFAM" id="SSF46785">
    <property type="entry name" value="Winged helix' DNA-binding domain"/>
    <property type="match status" value="1"/>
</dbReference>
<sequence length="273" mass="29871">MRKRSAIPEHSDLAVGQKPFEGDRQFVSALHRGLEVLRVFRPGDEGLGNQEICARSGLGASTVSRITYTLTRLGYLRYDPRDGRYRLGVAVLGLGYACLAGLKIRDTAQIHMQELAERVGGGVVIALSARDNLRMTYIACARSEGVMSLQLDVGSRISLARSAAGRAWLAAAPEDERERLIEEMEAQADPATWPAILTGIRDAIRMVEERGWCMSLGNWRAQVNTAGVPLRTEGDGQVYALTCGGASYTLPRLRLEKEVAPMLQEMAARISRG</sequence>
<dbReference type="InterPro" id="IPR036388">
    <property type="entry name" value="WH-like_DNA-bd_sf"/>
</dbReference>
<dbReference type="PANTHER" id="PTHR30136">
    <property type="entry name" value="HELIX-TURN-HELIX TRANSCRIPTIONAL REGULATOR, ICLR FAMILY"/>
    <property type="match status" value="1"/>
</dbReference>
<keyword evidence="1" id="KW-0805">Transcription regulation</keyword>
<dbReference type="InterPro" id="IPR050707">
    <property type="entry name" value="HTH_MetabolicPath_Reg"/>
</dbReference>
<accession>A0A1I3BVJ2</accession>
<keyword evidence="3" id="KW-0804">Transcription</keyword>
<dbReference type="GO" id="GO:0003700">
    <property type="term" value="F:DNA-binding transcription factor activity"/>
    <property type="evidence" value="ECO:0007669"/>
    <property type="project" value="TreeGrafter"/>
</dbReference>
<dbReference type="Gene3D" id="1.10.10.10">
    <property type="entry name" value="Winged helix-like DNA-binding domain superfamily/Winged helix DNA-binding domain"/>
    <property type="match status" value="1"/>
</dbReference>
<keyword evidence="2" id="KW-0238">DNA-binding</keyword>
<feature type="domain" description="HTH iclR-type" evidence="4">
    <location>
        <begin position="27"/>
        <end position="89"/>
    </location>
</feature>